<sequence>MKKNFKYLFEDKKIFGFYTDELSVALLAGIAVALPVYAFSSDSDLVIFRKLGGFFLLSIIAFVASVVLSTMRAVRGNDDKTFYVKLLGRDESPKTLKGKFAKFVLYLIVVDKVKGKERITKTRDYSP</sequence>
<protein>
    <submittedName>
        <fullName evidence="2">Uncharacterized protein</fullName>
    </submittedName>
</protein>
<accession>E8T6Y7</accession>
<proteinExistence type="predicted"/>
<keyword evidence="1" id="KW-1133">Transmembrane helix</keyword>
<dbReference type="AlphaFoldDB" id="E8T6Y7"/>
<dbReference type="RefSeq" id="WP_013524912.1">
    <property type="nucleotide sequence ID" value="NC_014917.1"/>
</dbReference>
<dbReference type="EMBL" id="CP002445">
    <property type="protein sequence ID" value="ADU97708.1"/>
    <property type="molecule type" value="Genomic_DNA"/>
</dbReference>
<feature type="transmembrane region" description="Helical" evidence="1">
    <location>
        <begin position="51"/>
        <end position="71"/>
    </location>
</feature>
<organism evidence="2 3">
    <name type="scientific">Thermovibrio ammonificans (strain DSM 15698 / JCM 12110 / HB-1)</name>
    <dbReference type="NCBI Taxonomy" id="648996"/>
    <lineage>
        <taxon>Bacteria</taxon>
        <taxon>Pseudomonadati</taxon>
        <taxon>Aquificota</taxon>
        <taxon>Aquificia</taxon>
        <taxon>Desulfurobacteriales</taxon>
        <taxon>Desulfurobacteriaceae</taxon>
        <taxon>Thermovibrio</taxon>
    </lineage>
</organism>
<feature type="transmembrane region" description="Helical" evidence="1">
    <location>
        <begin position="21"/>
        <end position="39"/>
    </location>
</feature>
<keyword evidence="1" id="KW-0812">Transmembrane</keyword>
<dbReference type="Proteomes" id="UP000006362">
    <property type="component" value="Plasmid pTHEAM01"/>
</dbReference>
<evidence type="ECO:0000256" key="1">
    <source>
        <dbReference type="SAM" id="Phobius"/>
    </source>
</evidence>
<gene>
    <name evidence="2" type="ordered locus">Theam_1752</name>
</gene>
<geneLocation type="plasmid" evidence="2 3">
    <name>pTHEAM01</name>
</geneLocation>
<evidence type="ECO:0000313" key="3">
    <source>
        <dbReference type="Proteomes" id="UP000006362"/>
    </source>
</evidence>
<dbReference type="HOGENOM" id="CLU_1969471_0_0_0"/>
<dbReference type="KEGG" id="tam:Theam_1752"/>
<reference evidence="2" key="1">
    <citation type="submission" date="2011-01" db="EMBL/GenBank/DDBJ databases">
        <title>Complete sequence of plasmid of Thermovibrio ammonificans HB-1.</title>
        <authorList>
            <consortium name="US DOE Joint Genome Institute"/>
            <person name="Lucas S."/>
            <person name="Copeland A."/>
            <person name="Lapidus A."/>
            <person name="Cheng J.-F."/>
            <person name="Goodwin L."/>
            <person name="Pitluck S."/>
            <person name="Davenport K."/>
            <person name="Detter J.C."/>
            <person name="Han C."/>
            <person name="Tapia R."/>
            <person name="Land M."/>
            <person name="Hauser L."/>
            <person name="Kyrpides N."/>
            <person name="Ivanova N."/>
            <person name="Ovchinnikova G."/>
            <person name="Vetriani C."/>
            <person name="Woyke T."/>
        </authorList>
    </citation>
    <scope>NUCLEOTIDE SEQUENCE [LARGE SCALE GENOMIC DNA]</scope>
    <source>
        <strain evidence="2">HB-1</strain>
        <plasmid evidence="2">pTHEAM01</plasmid>
    </source>
</reference>
<keyword evidence="2" id="KW-0614">Plasmid</keyword>
<keyword evidence="3" id="KW-1185">Reference proteome</keyword>
<evidence type="ECO:0000313" key="2">
    <source>
        <dbReference type="EMBL" id="ADU97708.1"/>
    </source>
</evidence>
<keyword evidence="1" id="KW-0472">Membrane</keyword>
<name>E8T6Y7_THEA1</name>